<dbReference type="RefSeq" id="WP_317022665.1">
    <property type="nucleotide sequence ID" value="NZ_CP136513.1"/>
</dbReference>
<dbReference type="CDD" id="cd04859">
    <property type="entry name" value="Prim_Pol"/>
    <property type="match status" value="1"/>
</dbReference>
<dbReference type="Proteomes" id="UP001302652">
    <property type="component" value="Chromosome 1"/>
</dbReference>
<name>A0ABZ0EV06_9BURK</name>
<evidence type="ECO:0000313" key="2">
    <source>
        <dbReference type="EMBL" id="WOD20760.1"/>
    </source>
</evidence>
<dbReference type="Pfam" id="PF08707">
    <property type="entry name" value="PriCT_2"/>
    <property type="match status" value="1"/>
</dbReference>
<dbReference type="SUPFAM" id="SSF56747">
    <property type="entry name" value="Prim-pol domain"/>
    <property type="match status" value="1"/>
</dbReference>
<evidence type="ECO:0000259" key="1">
    <source>
        <dbReference type="SMART" id="SM00943"/>
    </source>
</evidence>
<dbReference type="Pfam" id="PF09250">
    <property type="entry name" value="Prim-Pol"/>
    <property type="match status" value="1"/>
</dbReference>
<keyword evidence="3" id="KW-1185">Reference proteome</keyword>
<accession>A0ABZ0EV06</accession>
<dbReference type="InterPro" id="IPR014819">
    <property type="entry name" value="PriCT_2"/>
</dbReference>
<evidence type="ECO:0000313" key="3">
    <source>
        <dbReference type="Proteomes" id="UP001302652"/>
    </source>
</evidence>
<feature type="domain" description="DNA primase/polymerase bifunctional N-terminal" evidence="1">
    <location>
        <begin position="2"/>
        <end position="120"/>
    </location>
</feature>
<organism evidence="2 3">
    <name type="scientific">Paraburkholderia kirstenboschensis</name>
    <dbReference type="NCBI Taxonomy" id="1245436"/>
    <lineage>
        <taxon>Bacteria</taxon>
        <taxon>Pseudomonadati</taxon>
        <taxon>Pseudomonadota</taxon>
        <taxon>Betaproteobacteria</taxon>
        <taxon>Burkholderiales</taxon>
        <taxon>Burkholderiaceae</taxon>
        <taxon>Paraburkholderia</taxon>
    </lineage>
</organism>
<dbReference type="InterPro" id="IPR014818">
    <property type="entry name" value="Phage/plasmid_primase_P4_C"/>
</dbReference>
<dbReference type="Pfam" id="PF08706">
    <property type="entry name" value="D5_N"/>
    <property type="match status" value="1"/>
</dbReference>
<reference evidence="2 3" key="1">
    <citation type="submission" date="2023-10" db="EMBL/GenBank/DDBJ databases">
        <title>Surface-active antibiotics is a multifunctional adaptation for post-fire microbes.</title>
        <authorList>
            <person name="Liu M.D."/>
            <person name="Du Y."/>
            <person name="Koupaei S.K."/>
            <person name="Kim N.R."/>
            <person name="Zhang W."/>
            <person name="Traxler M.F."/>
        </authorList>
    </citation>
    <scope>NUCLEOTIDE SEQUENCE [LARGE SCALE GENOMIC DNA]</scope>
    <source>
        <strain evidence="2 3">F3</strain>
    </source>
</reference>
<dbReference type="EMBL" id="CP136513">
    <property type="protein sequence ID" value="WOD20760.1"/>
    <property type="molecule type" value="Genomic_DNA"/>
</dbReference>
<sequence length="381" mass="42407">MREWWKLYPAANIGCHAGKSGLAVIDVDPRNGGVETFAELERLHGPIVAEVETLTGGGGRHLFFLAPEGVKLSKALGKGVDLQSGNKYVILPPSVHPTTGKRYEWAKGRDVSNRYALDGLPPWCCSRKEEVSANAAAPLDGEDWGLAIRGRWEGSPEAVERVKGMLALIPADERDTWIKVGAALHHYFEGSDTGRELWDDWSEGSSKSDGDDQERTWRGFKANGAVTLGTVVHMAKEHGWTLPDLQVASDSAEEDESDGPDTGGDISNGIAFAKEYRDKFLYCHASKKWYRWRAARWAICDKGEEHKAAKHLAKMRYIAAFKALMRDHGNPEKRGCGYFLGLNYAAIPRLFRYSTGLRKPSESLIRFALYQRMYESTVSMN</sequence>
<protein>
    <submittedName>
        <fullName evidence="2">Bifunctional DNA primase/polymerase</fullName>
    </submittedName>
</protein>
<dbReference type="InterPro" id="IPR015330">
    <property type="entry name" value="DNA_primase/pol_bifunc_N"/>
</dbReference>
<dbReference type="SMART" id="SM00943">
    <property type="entry name" value="Prim-Pol"/>
    <property type="match status" value="1"/>
</dbReference>
<proteinExistence type="predicted"/>
<gene>
    <name evidence="2" type="ORF">RW095_24575</name>
</gene>